<keyword evidence="3" id="KW-0698">rRNA processing</keyword>
<dbReference type="SFLD" id="SFLDS00029">
    <property type="entry name" value="Radical_SAM"/>
    <property type="match status" value="1"/>
</dbReference>
<comment type="cofactor">
    <cofactor evidence="1">
        <name>[4Fe-4S] cluster</name>
        <dbReference type="ChEBI" id="CHEBI:49883"/>
    </cofactor>
</comment>
<evidence type="ECO:0000259" key="8">
    <source>
        <dbReference type="PROSITE" id="PS51918"/>
    </source>
</evidence>
<dbReference type="Gene3D" id="3.20.20.70">
    <property type="entry name" value="Aldolase class I"/>
    <property type="match status" value="1"/>
</dbReference>
<keyword evidence="9" id="KW-0489">Methyltransferase</keyword>
<organism evidence="9 10">
    <name type="scientific">Candidatus Shapirobacteria bacterium CG_4_8_14_3_um_filter_35_11</name>
    <dbReference type="NCBI Taxonomy" id="1974874"/>
    <lineage>
        <taxon>Bacteria</taxon>
        <taxon>Candidatus Shapironibacteriota</taxon>
    </lineage>
</organism>
<sequence length="129" mass="14480">MDIDQVKIYLKSLNLPDFRAKQIIKNYFSGRYSSFSQMSDLPLTLRTDLDNKFSLLSVTESNLLTSSDTQKVVLKLNDGLHIESVLMDYGEWTTVCISSQVGCPLACSFCATGKMGLKRNLSVEEIIDQ</sequence>
<dbReference type="GO" id="GO:0008168">
    <property type="term" value="F:methyltransferase activity"/>
    <property type="evidence" value="ECO:0007669"/>
    <property type="project" value="UniProtKB-KW"/>
</dbReference>
<evidence type="ECO:0000313" key="9">
    <source>
        <dbReference type="EMBL" id="PJC81026.1"/>
    </source>
</evidence>
<gene>
    <name evidence="9" type="ORF">CO009_00615</name>
</gene>
<proteinExistence type="predicted"/>
<evidence type="ECO:0000313" key="10">
    <source>
        <dbReference type="Proteomes" id="UP000228960"/>
    </source>
</evidence>
<name>A0A2M8GKH9_9BACT</name>
<dbReference type="Proteomes" id="UP000228960">
    <property type="component" value="Unassembled WGS sequence"/>
</dbReference>
<dbReference type="GO" id="GO:0070475">
    <property type="term" value="P:rRNA base methylation"/>
    <property type="evidence" value="ECO:0007669"/>
    <property type="project" value="TreeGrafter"/>
</dbReference>
<protein>
    <submittedName>
        <fullName evidence="9">23S rRNA (Adenine(2503)-C(2))-methyltransferase RlmN</fullName>
    </submittedName>
</protein>
<evidence type="ECO:0000256" key="4">
    <source>
        <dbReference type="ARBA" id="ARBA00022691"/>
    </source>
</evidence>
<keyword evidence="5" id="KW-0479">Metal-binding</keyword>
<evidence type="ECO:0000256" key="1">
    <source>
        <dbReference type="ARBA" id="ARBA00001966"/>
    </source>
</evidence>
<dbReference type="PANTHER" id="PTHR30544:SF5">
    <property type="entry name" value="RADICAL SAM CORE DOMAIN-CONTAINING PROTEIN"/>
    <property type="match status" value="1"/>
</dbReference>
<comment type="caution">
    <text evidence="9">The sequence shown here is derived from an EMBL/GenBank/DDBJ whole genome shotgun (WGS) entry which is preliminary data.</text>
</comment>
<evidence type="ECO:0000256" key="2">
    <source>
        <dbReference type="ARBA" id="ARBA00022485"/>
    </source>
</evidence>
<dbReference type="InterPro" id="IPR040072">
    <property type="entry name" value="Methyltransferase_A"/>
</dbReference>
<feature type="domain" description="Radical SAM core" evidence="8">
    <location>
        <begin position="89"/>
        <end position="129"/>
    </location>
</feature>
<keyword evidence="9" id="KW-0808">Transferase</keyword>
<dbReference type="AlphaFoldDB" id="A0A2M8GKH9"/>
<dbReference type="InterPro" id="IPR058240">
    <property type="entry name" value="rSAM_sf"/>
</dbReference>
<reference evidence="10" key="1">
    <citation type="submission" date="2017-09" db="EMBL/GenBank/DDBJ databases">
        <title>Depth-based differentiation of microbial function through sediment-hosted aquifers and enrichment of novel symbionts in the deep terrestrial subsurface.</title>
        <authorList>
            <person name="Probst A.J."/>
            <person name="Ladd B."/>
            <person name="Jarett J.K."/>
            <person name="Geller-Mcgrath D.E."/>
            <person name="Sieber C.M.K."/>
            <person name="Emerson J.B."/>
            <person name="Anantharaman K."/>
            <person name="Thomas B.C."/>
            <person name="Malmstrom R."/>
            <person name="Stieglmeier M."/>
            <person name="Klingl A."/>
            <person name="Woyke T."/>
            <person name="Ryan C.M."/>
            <person name="Banfield J.F."/>
        </authorList>
    </citation>
    <scope>NUCLEOTIDE SEQUENCE [LARGE SCALE GENOMIC DNA]</scope>
</reference>
<keyword evidence="2" id="KW-0004">4Fe-4S</keyword>
<accession>A0A2M8GKH9</accession>
<dbReference type="PANTHER" id="PTHR30544">
    <property type="entry name" value="23S RRNA METHYLTRANSFERASE"/>
    <property type="match status" value="1"/>
</dbReference>
<evidence type="ECO:0000256" key="3">
    <source>
        <dbReference type="ARBA" id="ARBA00022552"/>
    </source>
</evidence>
<dbReference type="EMBL" id="PFQM01000016">
    <property type="protein sequence ID" value="PJC81026.1"/>
    <property type="molecule type" value="Genomic_DNA"/>
</dbReference>
<dbReference type="GO" id="GO:0046872">
    <property type="term" value="F:metal ion binding"/>
    <property type="evidence" value="ECO:0007669"/>
    <property type="project" value="UniProtKB-KW"/>
</dbReference>
<dbReference type="SUPFAM" id="SSF102114">
    <property type="entry name" value="Radical SAM enzymes"/>
    <property type="match status" value="1"/>
</dbReference>
<evidence type="ECO:0000256" key="6">
    <source>
        <dbReference type="ARBA" id="ARBA00023004"/>
    </source>
</evidence>
<dbReference type="GO" id="GO:0051539">
    <property type="term" value="F:4 iron, 4 sulfur cluster binding"/>
    <property type="evidence" value="ECO:0007669"/>
    <property type="project" value="UniProtKB-KW"/>
</dbReference>
<dbReference type="Pfam" id="PF21016">
    <property type="entry name" value="RlmN_N"/>
    <property type="match status" value="1"/>
</dbReference>
<keyword evidence="4" id="KW-0949">S-adenosyl-L-methionine</keyword>
<keyword evidence="7" id="KW-0411">Iron-sulfur</keyword>
<dbReference type="InterPro" id="IPR013785">
    <property type="entry name" value="Aldolase_TIM"/>
</dbReference>
<dbReference type="Gene3D" id="1.10.150.530">
    <property type="match status" value="1"/>
</dbReference>
<evidence type="ECO:0000256" key="5">
    <source>
        <dbReference type="ARBA" id="ARBA00022723"/>
    </source>
</evidence>
<dbReference type="InterPro" id="IPR007197">
    <property type="entry name" value="rSAM"/>
</dbReference>
<dbReference type="GO" id="GO:0030488">
    <property type="term" value="P:tRNA methylation"/>
    <property type="evidence" value="ECO:0007669"/>
    <property type="project" value="TreeGrafter"/>
</dbReference>
<keyword evidence="6" id="KW-0408">Iron</keyword>
<feature type="non-terminal residue" evidence="9">
    <location>
        <position position="129"/>
    </location>
</feature>
<evidence type="ECO:0000256" key="7">
    <source>
        <dbReference type="ARBA" id="ARBA00023014"/>
    </source>
</evidence>
<dbReference type="InterPro" id="IPR048641">
    <property type="entry name" value="RlmN_N"/>
</dbReference>
<dbReference type="PROSITE" id="PS51918">
    <property type="entry name" value="RADICAL_SAM"/>
    <property type="match status" value="1"/>
</dbReference>